<accession>A0A0F6QA69</accession>
<reference evidence="2" key="1">
    <citation type="journal article" date="2015" name="J. Virol.">
        <title>Genomic and Proteomic Analyses Indicate that Banchine and Campoplegine Polydnaviruses Have Similar, if Not Identical, Viral Ancestors.</title>
        <authorList>
            <person name="Beliveau C."/>
            <person name="Cohen A."/>
            <person name="Stewart D."/>
            <person name="Periquet G."/>
            <person name="Djoumad A."/>
            <person name="Kuhn L."/>
            <person name="Stoltz D."/>
            <person name="Volkoff A.-N."/>
            <person name="Herniou E."/>
            <person name="Drezen J.-M."/>
            <person name="Cusson M."/>
        </authorList>
    </citation>
    <scope>NUCLEOTIDE SEQUENCE</scope>
</reference>
<protein>
    <submittedName>
        <fullName evidence="2">U4-like protein</fullName>
    </submittedName>
</protein>
<evidence type="ECO:0000313" key="2">
    <source>
        <dbReference type="EMBL" id="AKD28068.1"/>
    </source>
</evidence>
<organism evidence="2">
    <name type="scientific">Glypta fumiferanae</name>
    <dbReference type="NCBI Taxonomy" id="389681"/>
    <lineage>
        <taxon>Eukaryota</taxon>
        <taxon>Metazoa</taxon>
        <taxon>Ecdysozoa</taxon>
        <taxon>Arthropoda</taxon>
        <taxon>Hexapoda</taxon>
        <taxon>Insecta</taxon>
        <taxon>Pterygota</taxon>
        <taxon>Neoptera</taxon>
        <taxon>Endopterygota</taxon>
        <taxon>Hymenoptera</taxon>
        <taxon>Apocrita</taxon>
        <taxon>Ichneumonoidea</taxon>
        <taxon>Ichneumonidae</taxon>
        <taxon>Banchinae</taxon>
        <taxon>Glypta</taxon>
    </lineage>
</organism>
<evidence type="ECO:0000256" key="1">
    <source>
        <dbReference type="SAM" id="Phobius"/>
    </source>
</evidence>
<proteinExistence type="predicted"/>
<gene>
    <name evidence="2" type="primary">U4L</name>
</gene>
<dbReference type="EMBL" id="KP706798">
    <property type="protein sequence ID" value="AKD28068.1"/>
    <property type="molecule type" value="Genomic_DNA"/>
</dbReference>
<keyword evidence="1" id="KW-0472">Membrane</keyword>
<sequence length="125" mass="14518">MAIARRYNRNVGRKRDGRRIIGTFAKIVSNACIACLTFISGRKLWTARTFSFSTNYDKLLEYRRERLKKINEGFGFEDNRGKQLMTLLDKTEHENFSDPLTFHLLFPYMNVKSVVDDKSAASSKL</sequence>
<dbReference type="AlphaFoldDB" id="A0A0F6QA69"/>
<keyword evidence="1" id="KW-0812">Transmembrane</keyword>
<name>A0A0F6QA69_9HYME</name>
<feature type="transmembrane region" description="Helical" evidence="1">
    <location>
        <begin position="20"/>
        <end position="39"/>
    </location>
</feature>
<keyword evidence="1" id="KW-1133">Transmembrane helix</keyword>